<dbReference type="FunFam" id="1.10.510.10:FF:000267">
    <property type="entry name" value="probable LRR receptor-like serine/threonine-protein kinase IRK"/>
    <property type="match status" value="1"/>
</dbReference>
<evidence type="ECO:0000256" key="12">
    <source>
        <dbReference type="SAM" id="MobiDB-lite"/>
    </source>
</evidence>
<protein>
    <submittedName>
        <fullName evidence="15">LRR receptor-like serine/threonine-protein kinase At1g12460 family</fullName>
    </submittedName>
</protein>
<evidence type="ECO:0000256" key="1">
    <source>
        <dbReference type="ARBA" id="ARBA00004479"/>
    </source>
</evidence>
<dbReference type="Pfam" id="PF12932">
    <property type="entry name" value="Sec16"/>
    <property type="match status" value="1"/>
</dbReference>
<evidence type="ECO:0000256" key="5">
    <source>
        <dbReference type="ARBA" id="ARBA00022737"/>
    </source>
</evidence>
<dbReference type="EMBL" id="CM003608">
    <property type="protein sequence ID" value="KYP67218.1"/>
    <property type="molecule type" value="Genomic_DNA"/>
</dbReference>
<dbReference type="Pfam" id="PF00560">
    <property type="entry name" value="LRR_1"/>
    <property type="match status" value="5"/>
</dbReference>
<feature type="transmembrane region" description="Helical" evidence="13">
    <location>
        <begin position="658"/>
        <end position="680"/>
    </location>
</feature>
<feature type="region of interest" description="Disordered" evidence="12">
    <location>
        <begin position="85"/>
        <end position="112"/>
    </location>
</feature>
<evidence type="ECO:0000256" key="6">
    <source>
        <dbReference type="ARBA" id="ARBA00022741"/>
    </source>
</evidence>
<keyword evidence="3 13" id="KW-0812">Transmembrane</keyword>
<keyword evidence="16" id="KW-1185">Reference proteome</keyword>
<dbReference type="SUPFAM" id="SSF56112">
    <property type="entry name" value="Protein kinase-like (PK-like)"/>
    <property type="match status" value="1"/>
</dbReference>
<feature type="domain" description="Protein kinase" evidence="14">
    <location>
        <begin position="1206"/>
        <end position="1494"/>
    </location>
</feature>
<name>A0A151TJJ8_CAJCA</name>
<dbReference type="InterPro" id="IPR051824">
    <property type="entry name" value="LRR_Rcpt-Like_S/T_Kinase"/>
</dbReference>
<reference evidence="15 16" key="1">
    <citation type="journal article" date="2012" name="Nat. Biotechnol.">
        <title>Draft genome sequence of pigeonpea (Cajanus cajan), an orphan legume crop of resource-poor farmers.</title>
        <authorList>
            <person name="Varshney R.K."/>
            <person name="Chen W."/>
            <person name="Li Y."/>
            <person name="Bharti A.K."/>
            <person name="Saxena R.K."/>
            <person name="Schlueter J.A."/>
            <person name="Donoghue M.T."/>
            <person name="Azam S."/>
            <person name="Fan G."/>
            <person name="Whaley A.M."/>
            <person name="Farmer A.D."/>
            <person name="Sheridan J."/>
            <person name="Iwata A."/>
            <person name="Tuteja R."/>
            <person name="Penmetsa R.V."/>
            <person name="Wu W."/>
            <person name="Upadhyaya H.D."/>
            <person name="Yang S.P."/>
            <person name="Shah T."/>
            <person name="Saxena K.B."/>
            <person name="Michael T."/>
            <person name="McCombie W.R."/>
            <person name="Yang B."/>
            <person name="Zhang G."/>
            <person name="Yang H."/>
            <person name="Wang J."/>
            <person name="Spillane C."/>
            <person name="Cook D.R."/>
            <person name="May G.D."/>
            <person name="Xu X."/>
            <person name="Jackson S.A."/>
        </authorList>
    </citation>
    <scope>NUCLEOTIDE SEQUENCE [LARGE SCALE GENOMIC DNA]</scope>
    <source>
        <strain evidence="16">cv. Asha</strain>
    </source>
</reference>
<dbReference type="PROSITE" id="PS50011">
    <property type="entry name" value="PROTEIN_KINASE_DOM"/>
    <property type="match status" value="1"/>
</dbReference>
<dbReference type="InterPro" id="IPR024340">
    <property type="entry name" value="Sec16_CCD"/>
</dbReference>
<dbReference type="CDD" id="cd14066">
    <property type="entry name" value="STKc_IRAK"/>
    <property type="match status" value="1"/>
</dbReference>
<organism evidence="15 16">
    <name type="scientific">Cajanus cajan</name>
    <name type="common">Pigeon pea</name>
    <name type="synonym">Cajanus indicus</name>
    <dbReference type="NCBI Taxonomy" id="3821"/>
    <lineage>
        <taxon>Eukaryota</taxon>
        <taxon>Viridiplantae</taxon>
        <taxon>Streptophyta</taxon>
        <taxon>Embryophyta</taxon>
        <taxon>Tracheophyta</taxon>
        <taxon>Spermatophyta</taxon>
        <taxon>Magnoliopsida</taxon>
        <taxon>eudicotyledons</taxon>
        <taxon>Gunneridae</taxon>
        <taxon>Pentapetalae</taxon>
        <taxon>rosids</taxon>
        <taxon>fabids</taxon>
        <taxon>Fabales</taxon>
        <taxon>Fabaceae</taxon>
        <taxon>Papilionoideae</taxon>
        <taxon>50 kb inversion clade</taxon>
        <taxon>NPAAA clade</taxon>
        <taxon>indigoferoid/millettioid clade</taxon>
        <taxon>Phaseoleae</taxon>
        <taxon>Cajanus</taxon>
    </lineage>
</organism>
<evidence type="ECO:0000256" key="10">
    <source>
        <dbReference type="ARBA" id="ARBA00023170"/>
    </source>
</evidence>
<keyword evidence="11" id="KW-0325">Glycoprotein</keyword>
<comment type="subcellular location">
    <subcellularLocation>
        <location evidence="1">Membrane</location>
        <topology evidence="1">Single-pass type I membrane protein</topology>
    </subcellularLocation>
</comment>
<dbReference type="SMART" id="SM00369">
    <property type="entry name" value="LRR_TYP"/>
    <property type="match status" value="6"/>
</dbReference>
<dbReference type="SUPFAM" id="SSF52058">
    <property type="entry name" value="L domain-like"/>
    <property type="match status" value="1"/>
</dbReference>
<dbReference type="Pfam" id="PF07714">
    <property type="entry name" value="PK_Tyr_Ser-Thr"/>
    <property type="match status" value="1"/>
</dbReference>
<dbReference type="Gene3D" id="3.80.10.10">
    <property type="entry name" value="Ribonuclease Inhibitor"/>
    <property type="match status" value="2"/>
</dbReference>
<keyword evidence="5" id="KW-0677">Repeat</keyword>
<dbReference type="SUPFAM" id="SSF52047">
    <property type="entry name" value="RNI-like"/>
    <property type="match status" value="1"/>
</dbReference>
<feature type="transmembrane region" description="Helical" evidence="13">
    <location>
        <begin position="692"/>
        <end position="715"/>
    </location>
</feature>
<evidence type="ECO:0000256" key="8">
    <source>
        <dbReference type="ARBA" id="ARBA00022989"/>
    </source>
</evidence>
<dbReference type="PANTHER" id="PTHR48006">
    <property type="entry name" value="LEUCINE-RICH REPEAT-CONTAINING PROTEIN DDB_G0281931-RELATED"/>
    <property type="match status" value="1"/>
</dbReference>
<dbReference type="Gene3D" id="3.30.200.20">
    <property type="entry name" value="Phosphorylase Kinase, domain 1"/>
    <property type="match status" value="1"/>
</dbReference>
<dbReference type="InterPro" id="IPR000719">
    <property type="entry name" value="Prot_kinase_dom"/>
</dbReference>
<keyword evidence="6" id="KW-0547">Nucleotide-binding</keyword>
<sequence>MASNPPFHMEDQTDEDFFDKLVEDDIEPIVKSGHDDDEGNDWDEAKAFANLGISDVDAAAFENSDAGESGVEVKGELGAVESDLGVEQEGNSLPSSSSVGFDSKVDPSDDGTVVGSEFTSTSAGVNIKTVKDLAWEFIYLEVKPGNELQNDDLNASGNYVQYQEGQGYDASLESHTNRQGDGLNTSVNNEQNEKGQAYVASSEEHANGQDLSSSQYWEDLYPGWKYDYNTGQWYQEDGYGVTATTQQSSEANAAGHWTAHSDGKTEISYMQQTAQSFAGTLAETGTTENVSSWSQVSQGNNGYPEHMVFDPQYPGWYYDTIAQEWRSVETYNSTNQSSVHVLENGHASTSTFSSNDNSLYNEYSQADNYGPPGVDNQAVDGSWGGLYDANHRQGFDIYTTGTATKRRDNITSAGNQQVNHSYGSSISVNKDLQNSSTSFGSVVCNKVNHDHGLANGTFEPQSFGPSGDIVQQINYSNTKFREQNYFSNDFTANQYSHAPHVGRSSAGRPSHALVTFGFGGKLIIMKDPSLLSSSYGNQDSVQGSVSVLNLIEVATGSKDSMSIGNGASDYFHALSQQSFPGPLVGGSVGIKELYKWLDESIVHCVSPDMDYKQGVRLRLLLSLLKIACQHYGKLRSPFGTDTILKVIIPIITWESNRFSYPVLAVVLFGSIALFPTLFLPSSPSMWVAGMKFGYGFGFLLIISAALVGVSLPFFIGSMFHPSAATEREILLEFKGNVTDDPRASLSSWVSSGNPCHDYNGVYCNSEGFVERIVLWNTSLGGVLSSSLSGLKRLRILTLFGNRFSGGIPEEYGDLHSLWKINLSSNALSGSIPEFIGDLPSIRFLDLSKNGFTGEIPSALFRYCYKIKFVSLSHNKLAGSIPASLVNCSNLEGFDFSFNNLSGVVPSRLCDISGLSYVSLRSNAFSGSVQDLVSSCQSLEHLDFGSNRFTDLAPFSVLGMQNLTYLNLSYNGFGGHIPEISSCSGRLEIFDASGNSLDGEIPSSITKCKNLKLLALELNRLEGNIPVDIQELRGLIVIKLGNNSIGGEIPKGFGNVELLELLDLHNLNLTGEIPDDISNCQFLLGLDVSGNNLEGEIPQTLYNLRNLESLNLHHNQLNGSIPPSLGNLSKIQFLDLSHNSLSGSIPPSLGNLNNLTHFDLSFNNLSGVIPDAIRRFGASAFSNNPFLCGAPLDTPCLVNGTISPSSPGKPKVLSGGSIGTVYRTDFEGGISIAVKKLETLGRIRNQEEFELEIGRLGNLQHPNLVAFQGYYWSSSMQLILSEFVPNGNLYDNLHGFGYPGTSTSRGNRELYWSRRFQVALGTARALSYLHHDCRPPILHLNMKSSNILLDDKYEAKLSDYGLGKLLPILDNYGLTKFHNAVGYVAPELAQGLRQSEKCDVYSFGVILLELVTGRKPVESPTTNEVVVLCEYVRGLLETGSASNCFDRNLLGFAENELIQVMRLGLICTSEDPLRRPSMAEVVQVLESIRNGVESH</sequence>
<dbReference type="PANTHER" id="PTHR48006:SF96">
    <property type="entry name" value="PROTEIN KINASE DOMAIN-CONTAINING PROTEIN"/>
    <property type="match status" value="1"/>
</dbReference>
<dbReference type="Proteomes" id="UP000075243">
    <property type="component" value="Chromosome 6"/>
</dbReference>
<evidence type="ECO:0000256" key="9">
    <source>
        <dbReference type="ARBA" id="ARBA00023136"/>
    </source>
</evidence>
<dbReference type="InterPro" id="IPR003591">
    <property type="entry name" value="Leu-rich_rpt_typical-subtyp"/>
</dbReference>
<evidence type="ECO:0000256" key="3">
    <source>
        <dbReference type="ARBA" id="ARBA00022692"/>
    </source>
</evidence>
<evidence type="ECO:0000256" key="11">
    <source>
        <dbReference type="ARBA" id="ARBA00023180"/>
    </source>
</evidence>
<dbReference type="Pfam" id="PF08263">
    <property type="entry name" value="LRRNT_2"/>
    <property type="match status" value="1"/>
</dbReference>
<dbReference type="FunFam" id="3.80.10.10:FF:000486">
    <property type="entry name" value="probable LRR receptor-like serine/threonine-protein kinase At1g12460"/>
    <property type="match status" value="1"/>
</dbReference>
<proteinExistence type="predicted"/>
<accession>A0A151TJJ8</accession>
<keyword evidence="7" id="KW-0067">ATP-binding</keyword>
<keyword evidence="2" id="KW-0433">Leucine-rich repeat</keyword>
<evidence type="ECO:0000313" key="15">
    <source>
        <dbReference type="EMBL" id="KYP67218.1"/>
    </source>
</evidence>
<evidence type="ECO:0000256" key="4">
    <source>
        <dbReference type="ARBA" id="ARBA00022729"/>
    </source>
</evidence>
<dbReference type="GO" id="GO:0005524">
    <property type="term" value="F:ATP binding"/>
    <property type="evidence" value="ECO:0007669"/>
    <property type="project" value="UniProtKB-KW"/>
</dbReference>
<dbReference type="FunFam" id="3.80.10.10:FF:000711">
    <property type="entry name" value="Probable LRR receptor-like serine/threonine-protein kinase At1g12460"/>
    <property type="match status" value="1"/>
</dbReference>
<gene>
    <name evidence="15" type="ORF">KK1_013542</name>
</gene>
<evidence type="ECO:0000256" key="2">
    <source>
        <dbReference type="ARBA" id="ARBA00022614"/>
    </source>
</evidence>
<dbReference type="InterPro" id="IPR032675">
    <property type="entry name" value="LRR_dom_sf"/>
</dbReference>
<dbReference type="PROSITE" id="PS51450">
    <property type="entry name" value="LRR"/>
    <property type="match status" value="2"/>
</dbReference>
<dbReference type="InterPro" id="IPR011009">
    <property type="entry name" value="Kinase-like_dom_sf"/>
</dbReference>
<dbReference type="InterPro" id="IPR013210">
    <property type="entry name" value="LRR_N_plant-typ"/>
</dbReference>
<keyword evidence="8 13" id="KW-1133">Transmembrane helix</keyword>
<keyword evidence="4" id="KW-0732">Signal</keyword>
<evidence type="ECO:0000259" key="14">
    <source>
        <dbReference type="PROSITE" id="PS50011"/>
    </source>
</evidence>
<evidence type="ECO:0000313" key="16">
    <source>
        <dbReference type="Proteomes" id="UP000075243"/>
    </source>
</evidence>
<keyword evidence="10" id="KW-0675">Receptor</keyword>
<dbReference type="InterPro" id="IPR001611">
    <property type="entry name" value="Leu-rich_rpt"/>
</dbReference>
<dbReference type="Pfam" id="PF13855">
    <property type="entry name" value="LRR_8"/>
    <property type="match status" value="2"/>
</dbReference>
<dbReference type="FunFam" id="3.30.200.20:FF:000450">
    <property type="entry name" value="Putative LRR receptor-like serine/threonine-protein kinase"/>
    <property type="match status" value="1"/>
</dbReference>
<evidence type="ECO:0000256" key="7">
    <source>
        <dbReference type="ARBA" id="ARBA00022840"/>
    </source>
</evidence>
<keyword evidence="9 13" id="KW-0472">Membrane</keyword>
<dbReference type="InterPro" id="IPR001245">
    <property type="entry name" value="Ser-Thr/Tyr_kinase_cat_dom"/>
</dbReference>
<feature type="compositionally biased region" description="Polar residues" evidence="12">
    <location>
        <begin position="89"/>
        <end position="100"/>
    </location>
</feature>
<dbReference type="GO" id="GO:0016020">
    <property type="term" value="C:membrane"/>
    <property type="evidence" value="ECO:0007669"/>
    <property type="project" value="UniProtKB-SubCell"/>
</dbReference>
<dbReference type="Gene3D" id="1.10.510.10">
    <property type="entry name" value="Transferase(Phosphotransferase) domain 1"/>
    <property type="match status" value="1"/>
</dbReference>
<dbReference type="Gramene" id="C.cajan_13137.t">
    <property type="protein sequence ID" value="C.cajan_13137.t"/>
    <property type="gene ID" value="C.cajan_13137"/>
</dbReference>
<evidence type="ECO:0000256" key="13">
    <source>
        <dbReference type="SAM" id="Phobius"/>
    </source>
</evidence>
<dbReference type="GO" id="GO:0004672">
    <property type="term" value="F:protein kinase activity"/>
    <property type="evidence" value="ECO:0007669"/>
    <property type="project" value="InterPro"/>
</dbReference>